<proteinExistence type="predicted"/>
<sequence length="247" mass="28354">MGSGSNVQSKAEVIENSYLRDSYGIERLLKSVFEIAERSRYKFDPSATTLITDLEMALDTDIFTPIERQTITLIYYAQLNYRQAAKLMEVKTHVLIDATEEAIEKIAAVLMGYKTKELPVYPRVKYTPAEWLSAVGDGKAAIYHIPADINTELLHWLAENGDELAEETLRQREEGPPVFIDERSEEAQYPCYTWNQLERMDKRLNTTYMNNEEMGRIALGRTVVGSRKVIFEDKDGVMHVKKAKIYK</sequence>
<gene>
    <name evidence="1" type="ORF">F4694_004084</name>
</gene>
<organism evidence="1 2">
    <name type="scientific">Neobacillus niacini</name>
    <dbReference type="NCBI Taxonomy" id="86668"/>
    <lineage>
        <taxon>Bacteria</taxon>
        <taxon>Bacillati</taxon>
        <taxon>Bacillota</taxon>
        <taxon>Bacilli</taxon>
        <taxon>Bacillales</taxon>
        <taxon>Bacillaceae</taxon>
        <taxon>Neobacillus</taxon>
    </lineage>
</organism>
<evidence type="ECO:0000313" key="2">
    <source>
        <dbReference type="Proteomes" id="UP000548423"/>
    </source>
</evidence>
<dbReference type="AlphaFoldDB" id="A0A852TGM8"/>
<keyword evidence="1" id="KW-0238">DNA-binding</keyword>
<dbReference type="GO" id="GO:0003677">
    <property type="term" value="F:DNA binding"/>
    <property type="evidence" value="ECO:0007669"/>
    <property type="project" value="UniProtKB-KW"/>
</dbReference>
<evidence type="ECO:0000313" key="1">
    <source>
        <dbReference type="EMBL" id="NYE07299.1"/>
    </source>
</evidence>
<name>A0A852TGM8_9BACI</name>
<reference evidence="2" key="1">
    <citation type="submission" date="2020-07" db="EMBL/GenBank/DDBJ databases">
        <authorList>
            <person name="Partida-Martinez L."/>
            <person name="Huntemann M."/>
            <person name="Clum A."/>
            <person name="Wang J."/>
            <person name="Palaniappan K."/>
            <person name="Ritter S."/>
            <person name="Chen I.-M."/>
            <person name="Stamatis D."/>
            <person name="Reddy T."/>
            <person name="O'Malley R."/>
            <person name="Daum C."/>
            <person name="Shapiro N."/>
            <person name="Ivanova N."/>
            <person name="Kyrpides N."/>
            <person name="Woyke T."/>
        </authorList>
    </citation>
    <scope>NUCLEOTIDE SEQUENCE [LARGE SCALE GENOMIC DNA]</scope>
    <source>
        <strain evidence="2">AT2.8</strain>
    </source>
</reference>
<reference evidence="2" key="2">
    <citation type="submission" date="2020-08" db="EMBL/GenBank/DDBJ databases">
        <title>The Agave Microbiome: Exploring the role of microbial communities in plant adaptations to desert environments.</title>
        <authorList>
            <person name="Partida-Martinez L.P."/>
        </authorList>
    </citation>
    <scope>NUCLEOTIDE SEQUENCE [LARGE SCALE GENOMIC DNA]</scope>
    <source>
        <strain evidence="2">AT2.8</strain>
    </source>
</reference>
<dbReference type="EMBL" id="JACCBX010000008">
    <property type="protein sequence ID" value="NYE07299.1"/>
    <property type="molecule type" value="Genomic_DNA"/>
</dbReference>
<dbReference type="Proteomes" id="UP000548423">
    <property type="component" value="Unassembled WGS sequence"/>
</dbReference>
<protein>
    <submittedName>
        <fullName evidence="1">DNA-binding protein (UPF0251 family)</fullName>
    </submittedName>
</protein>
<accession>A0A852TGM8</accession>
<comment type="caution">
    <text evidence="1">The sequence shown here is derived from an EMBL/GenBank/DDBJ whole genome shotgun (WGS) entry which is preliminary data.</text>
</comment>